<dbReference type="RefSeq" id="WP_016556165.1">
    <property type="nucleotide sequence ID" value="NZ_AEYE02000025.1"/>
</dbReference>
<accession>S3IAU8</accession>
<gene>
    <name evidence="1" type="ORF">RGCCGE502_21035</name>
</gene>
<organism evidence="1 2">
    <name type="scientific">Rhizobium grahamii CCGE 502</name>
    <dbReference type="NCBI Taxonomy" id="990285"/>
    <lineage>
        <taxon>Bacteria</taxon>
        <taxon>Pseudomonadati</taxon>
        <taxon>Pseudomonadota</taxon>
        <taxon>Alphaproteobacteria</taxon>
        <taxon>Hyphomicrobiales</taxon>
        <taxon>Rhizobiaceae</taxon>
        <taxon>Rhizobium/Agrobacterium group</taxon>
        <taxon>Rhizobium</taxon>
    </lineage>
</organism>
<dbReference type="AlphaFoldDB" id="S3IAU8"/>
<evidence type="ECO:0000313" key="1">
    <source>
        <dbReference type="EMBL" id="EPE96393.1"/>
    </source>
</evidence>
<dbReference type="STRING" id="990285.RGCCGE502_21035"/>
<dbReference type="eggNOG" id="ENOG5032KP8">
    <property type="taxonomic scope" value="Bacteria"/>
</dbReference>
<proteinExistence type="predicted"/>
<comment type="caution">
    <text evidence="1">The sequence shown here is derived from an EMBL/GenBank/DDBJ whole genome shotgun (WGS) entry which is preliminary data.</text>
</comment>
<dbReference type="HOGENOM" id="CLU_1141858_0_0_5"/>
<reference evidence="1 2" key="1">
    <citation type="journal article" date="2012" name="J. Bacteriol.">
        <title>Genome sequence of Rhizobium grahamii CCGE502, a broad-host-range symbiont with low nodulation competitiveness in Phaseolus vulgaris.</title>
        <authorList>
            <person name="Althabegoiti M.J."/>
            <person name="Lozano L."/>
            <person name="Torres-Tejerizo G."/>
            <person name="Ormeno-Orrillo E."/>
            <person name="Rogel M.A."/>
            <person name="Gonzalez V."/>
            <person name="Martinez-Romero E."/>
        </authorList>
    </citation>
    <scope>NUCLEOTIDE SEQUENCE [LARGE SCALE GENOMIC DNA]</scope>
    <source>
        <strain evidence="1 2">CCGE 502</strain>
    </source>
</reference>
<evidence type="ECO:0000313" key="2">
    <source>
        <dbReference type="Proteomes" id="UP000014411"/>
    </source>
</evidence>
<keyword evidence="2" id="KW-1185">Reference proteome</keyword>
<protein>
    <submittedName>
        <fullName evidence="1">Uncharacterized protein</fullName>
    </submittedName>
</protein>
<dbReference type="EMBL" id="AEYE02000025">
    <property type="protein sequence ID" value="EPE96393.1"/>
    <property type="molecule type" value="Genomic_DNA"/>
</dbReference>
<sequence length="243" mass="26762">MNREEHSVAVSESSTSASAWGLRYPGFVMSAGGKNEVKEFTGMWPLKPGFDLKQITDTLVPGGLLVPPGASFAPMTTKLGLIRTARWFVGTSGEFGPTLYFISQFDGSLDKYFDDFVLNGVENLAKVWGQCIGCPTPPNATARDVVEYIARGQIKTLACYDVAPSLSIGQIYKAADWYEKTQRFQRAVAKGDGTLEEQVNAFIKELAEPYVEVESAAIIDTEAEREWQYGDVAERLQKYTASE</sequence>
<name>S3IAU8_9HYPH</name>
<dbReference type="Proteomes" id="UP000014411">
    <property type="component" value="Unassembled WGS sequence"/>
</dbReference>